<sequence>MRKLLTTALLAAGLLGQAAQAAPVQWTIASGGNDHWYEFIDSNVTWDAAFAAAQGMSFMGMTGYLATVTSAGENRFASVTAAGGILAWLGASDAGNEGNFTWRDGPEVGQALTYTNWNPGEPNNCCGGENYLQTNFGAVMGWNDHGGPGNAGQVNGYLVEFSAANTVPEPASLALVMAAALAGVGVARRRGR</sequence>
<feature type="chain" id="PRO_5046353393" description="C-type lectin domain-containing protein" evidence="1">
    <location>
        <begin position="22"/>
        <end position="192"/>
    </location>
</feature>
<dbReference type="InterPro" id="IPR050111">
    <property type="entry name" value="C-type_lectin/snaclec_domain"/>
</dbReference>
<feature type="domain" description="C-type lectin" evidence="2">
    <location>
        <begin position="37"/>
        <end position="144"/>
    </location>
</feature>
<dbReference type="PANTHER" id="PTHR22803">
    <property type="entry name" value="MANNOSE, PHOSPHOLIPASE, LECTIN RECEPTOR RELATED"/>
    <property type="match status" value="1"/>
</dbReference>
<proteinExistence type="predicted"/>
<dbReference type="Pfam" id="PF00059">
    <property type="entry name" value="Lectin_C"/>
    <property type="match status" value="1"/>
</dbReference>
<keyword evidence="4" id="KW-1185">Reference proteome</keyword>
<keyword evidence="1" id="KW-0732">Signal</keyword>
<dbReference type="Gene3D" id="3.10.100.10">
    <property type="entry name" value="Mannose-Binding Protein A, subunit A"/>
    <property type="match status" value="1"/>
</dbReference>
<evidence type="ECO:0000256" key="1">
    <source>
        <dbReference type="SAM" id="SignalP"/>
    </source>
</evidence>
<dbReference type="PROSITE" id="PS50041">
    <property type="entry name" value="C_TYPE_LECTIN_2"/>
    <property type="match status" value="1"/>
</dbReference>
<dbReference type="EMBL" id="JAVDXU010000004">
    <property type="protein sequence ID" value="MDR7272116.1"/>
    <property type="molecule type" value="Genomic_DNA"/>
</dbReference>
<dbReference type="InterPro" id="IPR016187">
    <property type="entry name" value="CTDL_fold"/>
</dbReference>
<evidence type="ECO:0000313" key="3">
    <source>
        <dbReference type="EMBL" id="MDR7272116.1"/>
    </source>
</evidence>
<dbReference type="InterPro" id="IPR013424">
    <property type="entry name" value="Ice-binding_C"/>
</dbReference>
<protein>
    <recommendedName>
        <fullName evidence="2">C-type lectin domain-containing protein</fullName>
    </recommendedName>
</protein>
<feature type="signal peptide" evidence="1">
    <location>
        <begin position="1"/>
        <end position="21"/>
    </location>
</feature>
<dbReference type="NCBIfam" id="TIGR02595">
    <property type="entry name" value="PEP_CTERM"/>
    <property type="match status" value="1"/>
</dbReference>
<name>A0ABU1YTC1_ROSSA</name>
<dbReference type="SUPFAM" id="SSF56436">
    <property type="entry name" value="C-type lectin-like"/>
    <property type="match status" value="1"/>
</dbReference>
<gene>
    <name evidence="3" type="ORF">J2X20_004790</name>
</gene>
<accession>A0ABU1YTC1</accession>
<comment type="caution">
    <text evidence="3">The sequence shown here is derived from an EMBL/GenBank/DDBJ whole genome shotgun (WGS) entry which is preliminary data.</text>
</comment>
<dbReference type="RefSeq" id="WP_310270650.1">
    <property type="nucleotide sequence ID" value="NZ_JAVDXU010000004.1"/>
</dbReference>
<reference evidence="3 4" key="1">
    <citation type="submission" date="2023-07" db="EMBL/GenBank/DDBJ databases">
        <title>Sorghum-associated microbial communities from plants grown in Nebraska, USA.</title>
        <authorList>
            <person name="Schachtman D."/>
        </authorList>
    </citation>
    <scope>NUCLEOTIDE SEQUENCE [LARGE SCALE GENOMIC DNA]</scope>
    <source>
        <strain evidence="3 4">BE314</strain>
    </source>
</reference>
<organism evidence="3 4">
    <name type="scientific">Roseateles saccharophilus</name>
    <name type="common">Pseudomonas saccharophila</name>
    <dbReference type="NCBI Taxonomy" id="304"/>
    <lineage>
        <taxon>Bacteria</taxon>
        <taxon>Pseudomonadati</taxon>
        <taxon>Pseudomonadota</taxon>
        <taxon>Betaproteobacteria</taxon>
        <taxon>Burkholderiales</taxon>
        <taxon>Sphaerotilaceae</taxon>
        <taxon>Roseateles</taxon>
    </lineage>
</organism>
<evidence type="ECO:0000259" key="2">
    <source>
        <dbReference type="PROSITE" id="PS50041"/>
    </source>
</evidence>
<dbReference type="Proteomes" id="UP001180453">
    <property type="component" value="Unassembled WGS sequence"/>
</dbReference>
<dbReference type="InterPro" id="IPR001304">
    <property type="entry name" value="C-type_lectin-like"/>
</dbReference>
<dbReference type="Pfam" id="PF07589">
    <property type="entry name" value="PEP-CTERM"/>
    <property type="match status" value="1"/>
</dbReference>
<dbReference type="InterPro" id="IPR016186">
    <property type="entry name" value="C-type_lectin-like/link_sf"/>
</dbReference>
<dbReference type="SMART" id="SM00034">
    <property type="entry name" value="CLECT"/>
    <property type="match status" value="1"/>
</dbReference>
<evidence type="ECO:0000313" key="4">
    <source>
        <dbReference type="Proteomes" id="UP001180453"/>
    </source>
</evidence>